<accession>A0AAD7G7H2</accession>
<dbReference type="Proteomes" id="UP001221757">
    <property type="component" value="Unassembled WGS sequence"/>
</dbReference>
<gene>
    <name evidence="2" type="ORF">B0H17DRAFT_1336745</name>
</gene>
<organism evidence="2 3">
    <name type="scientific">Mycena rosella</name>
    <name type="common">Pink bonnet</name>
    <name type="synonym">Agaricus rosellus</name>
    <dbReference type="NCBI Taxonomy" id="1033263"/>
    <lineage>
        <taxon>Eukaryota</taxon>
        <taxon>Fungi</taxon>
        <taxon>Dikarya</taxon>
        <taxon>Basidiomycota</taxon>
        <taxon>Agaricomycotina</taxon>
        <taxon>Agaricomycetes</taxon>
        <taxon>Agaricomycetidae</taxon>
        <taxon>Agaricales</taxon>
        <taxon>Marasmiineae</taxon>
        <taxon>Mycenaceae</taxon>
        <taxon>Mycena</taxon>
    </lineage>
</organism>
<evidence type="ECO:0000313" key="2">
    <source>
        <dbReference type="EMBL" id="KAJ7664247.1"/>
    </source>
</evidence>
<sequence>MKDKGTITLVPASPVAAITNADEGNEGGYTLVPPHPENADEGAIALVPCPRVPRLMGLAPAACVSSLHTDEYKKGAGRACNALPAHPRGRGATHGEEHGKGVKYPRRLLRLVRTSMRRPHLIPQAEEGEQDATFPAWYVSSRRRVPHHGTQTYPHEHGEARYTLPAS</sequence>
<comment type="caution">
    <text evidence="2">The sequence shown here is derived from an EMBL/GenBank/DDBJ whole genome shotgun (WGS) entry which is preliminary data.</text>
</comment>
<evidence type="ECO:0000256" key="1">
    <source>
        <dbReference type="SAM" id="MobiDB-lite"/>
    </source>
</evidence>
<evidence type="ECO:0000313" key="3">
    <source>
        <dbReference type="Proteomes" id="UP001221757"/>
    </source>
</evidence>
<feature type="region of interest" description="Disordered" evidence="1">
    <location>
        <begin position="148"/>
        <end position="167"/>
    </location>
</feature>
<keyword evidence="3" id="KW-1185">Reference proteome</keyword>
<protein>
    <submittedName>
        <fullName evidence="2">Uncharacterized protein</fullName>
    </submittedName>
</protein>
<reference evidence="2" key="1">
    <citation type="submission" date="2023-03" db="EMBL/GenBank/DDBJ databases">
        <title>Massive genome expansion in bonnet fungi (Mycena s.s.) driven by repeated elements and novel gene families across ecological guilds.</title>
        <authorList>
            <consortium name="Lawrence Berkeley National Laboratory"/>
            <person name="Harder C.B."/>
            <person name="Miyauchi S."/>
            <person name="Viragh M."/>
            <person name="Kuo A."/>
            <person name="Thoen E."/>
            <person name="Andreopoulos B."/>
            <person name="Lu D."/>
            <person name="Skrede I."/>
            <person name="Drula E."/>
            <person name="Henrissat B."/>
            <person name="Morin E."/>
            <person name="Kohler A."/>
            <person name="Barry K."/>
            <person name="LaButti K."/>
            <person name="Morin E."/>
            <person name="Salamov A."/>
            <person name="Lipzen A."/>
            <person name="Mereny Z."/>
            <person name="Hegedus B."/>
            <person name="Baldrian P."/>
            <person name="Stursova M."/>
            <person name="Weitz H."/>
            <person name="Taylor A."/>
            <person name="Grigoriev I.V."/>
            <person name="Nagy L.G."/>
            <person name="Martin F."/>
            <person name="Kauserud H."/>
        </authorList>
    </citation>
    <scope>NUCLEOTIDE SEQUENCE</scope>
    <source>
        <strain evidence="2">CBHHK067</strain>
    </source>
</reference>
<proteinExistence type="predicted"/>
<name>A0AAD7G7H2_MYCRO</name>
<dbReference type="EMBL" id="JARKIE010000224">
    <property type="protein sequence ID" value="KAJ7664247.1"/>
    <property type="molecule type" value="Genomic_DNA"/>
</dbReference>
<dbReference type="AlphaFoldDB" id="A0AAD7G7H2"/>